<dbReference type="InterPro" id="IPR018764">
    <property type="entry name" value="RskA_C"/>
</dbReference>
<protein>
    <recommendedName>
        <fullName evidence="2">Anti-sigma K factor RskA C-terminal domain-containing protein</fullName>
    </recommendedName>
</protein>
<accession>A0A916Y256</accession>
<dbReference type="GO" id="GO:0016989">
    <property type="term" value="F:sigma factor antagonist activity"/>
    <property type="evidence" value="ECO:0007669"/>
    <property type="project" value="TreeGrafter"/>
</dbReference>
<dbReference type="PANTHER" id="PTHR37461">
    <property type="entry name" value="ANTI-SIGMA-K FACTOR RSKA"/>
    <property type="match status" value="1"/>
</dbReference>
<evidence type="ECO:0000259" key="2">
    <source>
        <dbReference type="Pfam" id="PF10099"/>
    </source>
</evidence>
<dbReference type="GO" id="GO:0006417">
    <property type="term" value="P:regulation of translation"/>
    <property type="evidence" value="ECO:0007669"/>
    <property type="project" value="TreeGrafter"/>
</dbReference>
<proteinExistence type="predicted"/>
<dbReference type="InterPro" id="IPR051474">
    <property type="entry name" value="Anti-sigma-K/W_factor"/>
</dbReference>
<dbReference type="RefSeq" id="WP_188361964.1">
    <property type="nucleotide sequence ID" value="NZ_BMFG01000005.1"/>
</dbReference>
<feature type="coiled-coil region" evidence="1">
    <location>
        <begin position="114"/>
        <end position="148"/>
    </location>
</feature>
<evidence type="ECO:0000256" key="1">
    <source>
        <dbReference type="SAM" id="Coils"/>
    </source>
</evidence>
<comment type="caution">
    <text evidence="3">The sequence shown here is derived from an EMBL/GenBank/DDBJ whole genome shotgun (WGS) entry which is preliminary data.</text>
</comment>
<dbReference type="Proteomes" id="UP000625735">
    <property type="component" value="Unassembled WGS sequence"/>
</dbReference>
<evidence type="ECO:0000313" key="4">
    <source>
        <dbReference type="Proteomes" id="UP000625735"/>
    </source>
</evidence>
<feature type="domain" description="Anti-sigma K factor RskA C-terminal" evidence="2">
    <location>
        <begin position="95"/>
        <end position="254"/>
    </location>
</feature>
<reference evidence="3" key="2">
    <citation type="submission" date="2020-09" db="EMBL/GenBank/DDBJ databases">
        <authorList>
            <person name="Sun Q."/>
            <person name="Zhou Y."/>
        </authorList>
    </citation>
    <scope>NUCLEOTIDE SEQUENCE</scope>
    <source>
        <strain evidence="3">CGMCC 1.12506</strain>
    </source>
</reference>
<dbReference type="GO" id="GO:0005886">
    <property type="term" value="C:plasma membrane"/>
    <property type="evidence" value="ECO:0007669"/>
    <property type="project" value="InterPro"/>
</dbReference>
<dbReference type="AlphaFoldDB" id="A0A916Y256"/>
<sequence length="264" mass="29743">MSTQEYIESGILELYVYGKLSEAEMEEVFKMAEQHIEIKEEIIAIERAVLFLSSSVSPRLSGKNYEDIKKQIFGEAEAPKVVEIKPKSNWSNYLGWAAALVFLVGGYYYHMQKQEEATNQIVTVENEKSELQKNIVDLELTNSENQELIAIIRDTKNIVVPLLGQDVAPKSYAKIYWNQDTKKVYVDGLGLPNPPEGMVYQVWSLKLNPLTPESIGLIENFGTSKKRFFEMNASYDSEAFGITLEPAGGSPTPTLEQLFTLGKV</sequence>
<name>A0A916Y256_9FLAO</name>
<organism evidence="3 4">
    <name type="scientific">Flavobacterium orientale</name>
    <dbReference type="NCBI Taxonomy" id="1756020"/>
    <lineage>
        <taxon>Bacteria</taxon>
        <taxon>Pseudomonadati</taxon>
        <taxon>Bacteroidota</taxon>
        <taxon>Flavobacteriia</taxon>
        <taxon>Flavobacteriales</taxon>
        <taxon>Flavobacteriaceae</taxon>
        <taxon>Flavobacterium</taxon>
    </lineage>
</organism>
<evidence type="ECO:0000313" key="3">
    <source>
        <dbReference type="EMBL" id="GGD26035.1"/>
    </source>
</evidence>
<dbReference type="EMBL" id="BMFG01000005">
    <property type="protein sequence ID" value="GGD26035.1"/>
    <property type="molecule type" value="Genomic_DNA"/>
</dbReference>
<reference evidence="3" key="1">
    <citation type="journal article" date="2014" name="Int. J. Syst. Evol. Microbiol.">
        <title>Complete genome sequence of Corynebacterium casei LMG S-19264T (=DSM 44701T), isolated from a smear-ripened cheese.</title>
        <authorList>
            <consortium name="US DOE Joint Genome Institute (JGI-PGF)"/>
            <person name="Walter F."/>
            <person name="Albersmeier A."/>
            <person name="Kalinowski J."/>
            <person name="Ruckert C."/>
        </authorList>
    </citation>
    <scope>NUCLEOTIDE SEQUENCE</scope>
    <source>
        <strain evidence="3">CGMCC 1.12506</strain>
    </source>
</reference>
<gene>
    <name evidence="3" type="ORF">GCM10011343_15230</name>
</gene>
<dbReference type="Pfam" id="PF10099">
    <property type="entry name" value="RskA_C"/>
    <property type="match status" value="1"/>
</dbReference>
<keyword evidence="4" id="KW-1185">Reference proteome</keyword>
<keyword evidence="1" id="KW-0175">Coiled coil</keyword>
<dbReference type="PANTHER" id="PTHR37461:SF1">
    <property type="entry name" value="ANTI-SIGMA-K FACTOR RSKA"/>
    <property type="match status" value="1"/>
</dbReference>